<dbReference type="PANTHER" id="PTHR13091:SF0">
    <property type="entry name" value="NONSENSE-MEDIATED MRNA DECAY FACTOR SMG8"/>
    <property type="match status" value="1"/>
</dbReference>
<feature type="region of interest" description="Disordered" evidence="5">
    <location>
        <begin position="281"/>
        <end position="300"/>
    </location>
</feature>
<dbReference type="PANTHER" id="PTHR13091">
    <property type="entry name" value="AMPLIFIED IN BREAST CANCER 2-RELATED"/>
    <property type="match status" value="1"/>
</dbReference>
<accession>A0ABN7AI74</accession>
<dbReference type="EMBL" id="AP028910">
    <property type="protein sequence ID" value="BES90586.1"/>
    <property type="molecule type" value="Genomic_DNA"/>
</dbReference>
<sequence>MSLPFYLPFDDFLSHPALNKQTLSSRIVVVAHIGKENLFNSDDFPTTAQSVFGPKALLPAHLDDPNSMCRIECRYVYGENTLHLYLSGPWSLKNQSPLFHRFVKQMNEVGFLECWNASTNNHARALLFIFALSHVVVIHHPSETPDYATLQILKLLSYIRPKQQTLWINLLKSNQLSDEEWLRQGRLCSPRLLFVFKCPNGIRSEQSDVEKIARIRKLERSLEDSIYNALRKAKTVKYACNRAFYSIAPNDEFVHVENPRVDKEPVNDLFRKLNLGAVLHSEPVQNHQREDDSDSADDDDDKYLYDYSTTLRGHTFERFLQVHTTKAHEEGFLDNMGKYTHVKPYFHKPTLEVWLEAAKIILHDPLIGLTNETHAFGDHAGTKHTVESTERPAYSPVPKLNVTSLPTIYPIKPTHRLARHHKGPPKPSRQDRREEKKKLQIHRRKRESPERVWNPFTK</sequence>
<reference evidence="6 7" key="1">
    <citation type="submission" date="2023-09" db="EMBL/GenBank/DDBJ databases">
        <title>Nesidiocoris tenuis whole genome shotgun sequence.</title>
        <authorList>
            <person name="Shibata T."/>
            <person name="Shimoda M."/>
            <person name="Kobayashi T."/>
            <person name="Uehara T."/>
        </authorList>
    </citation>
    <scope>NUCLEOTIDE SEQUENCE [LARGE SCALE GENOMIC DNA]</scope>
    <source>
        <strain evidence="6 7">Japan</strain>
    </source>
</reference>
<evidence type="ECO:0000256" key="4">
    <source>
        <dbReference type="RuleBase" id="RU367133"/>
    </source>
</evidence>
<evidence type="ECO:0000256" key="1">
    <source>
        <dbReference type="ARBA" id="ARBA00006443"/>
    </source>
</evidence>
<organism evidence="6 7">
    <name type="scientific">Nesidiocoris tenuis</name>
    <dbReference type="NCBI Taxonomy" id="355587"/>
    <lineage>
        <taxon>Eukaryota</taxon>
        <taxon>Metazoa</taxon>
        <taxon>Ecdysozoa</taxon>
        <taxon>Arthropoda</taxon>
        <taxon>Hexapoda</taxon>
        <taxon>Insecta</taxon>
        <taxon>Pterygota</taxon>
        <taxon>Neoptera</taxon>
        <taxon>Paraneoptera</taxon>
        <taxon>Hemiptera</taxon>
        <taxon>Heteroptera</taxon>
        <taxon>Panheteroptera</taxon>
        <taxon>Cimicomorpha</taxon>
        <taxon>Miridae</taxon>
        <taxon>Dicyphina</taxon>
        <taxon>Nesidiocoris</taxon>
    </lineage>
</organism>
<dbReference type="Pfam" id="PF10220">
    <property type="entry name" value="Smg8_Smg9"/>
    <property type="match status" value="1"/>
</dbReference>
<protein>
    <recommendedName>
        <fullName evidence="3 4">Nonsense-mediated mRNA decay factor SMG8</fullName>
    </recommendedName>
</protein>
<evidence type="ECO:0000256" key="3">
    <source>
        <dbReference type="ARBA" id="ARBA00029509"/>
    </source>
</evidence>
<keyword evidence="2 4" id="KW-0866">Nonsense-mediated mRNA decay</keyword>
<dbReference type="InterPro" id="IPR019354">
    <property type="entry name" value="SMG8-like"/>
</dbReference>
<feature type="compositionally biased region" description="Basic and acidic residues" evidence="5">
    <location>
        <begin position="428"/>
        <end position="438"/>
    </location>
</feature>
<evidence type="ECO:0000313" key="7">
    <source>
        <dbReference type="Proteomes" id="UP001307889"/>
    </source>
</evidence>
<feature type="compositionally biased region" description="Acidic residues" evidence="5">
    <location>
        <begin position="291"/>
        <end position="300"/>
    </location>
</feature>
<feature type="compositionally biased region" description="Basic residues" evidence="5">
    <location>
        <begin position="413"/>
        <end position="424"/>
    </location>
</feature>
<comment type="function">
    <text evidence="4">Involved in nonsense-mediated decay (NMD) of mRNAs containing premature stop codons.</text>
</comment>
<feature type="region of interest" description="Disordered" evidence="5">
    <location>
        <begin position="412"/>
        <end position="458"/>
    </location>
</feature>
<gene>
    <name evidence="6" type="ORF">NTJ_03394</name>
</gene>
<keyword evidence="7" id="KW-1185">Reference proteome</keyword>
<dbReference type="Proteomes" id="UP001307889">
    <property type="component" value="Chromosome 2"/>
</dbReference>
<evidence type="ECO:0000256" key="5">
    <source>
        <dbReference type="SAM" id="MobiDB-lite"/>
    </source>
</evidence>
<evidence type="ECO:0000313" key="6">
    <source>
        <dbReference type="EMBL" id="BES90586.1"/>
    </source>
</evidence>
<evidence type="ECO:0000256" key="2">
    <source>
        <dbReference type="ARBA" id="ARBA00023161"/>
    </source>
</evidence>
<comment type="similarity">
    <text evidence="1 4">Belongs to the SMG8 family.</text>
</comment>
<name>A0ABN7AI74_9HEMI</name>
<proteinExistence type="inferred from homology"/>